<evidence type="ECO:0000313" key="15">
    <source>
        <dbReference type="EMBL" id="ADE38958.1"/>
    </source>
</evidence>
<dbReference type="InterPro" id="IPR036412">
    <property type="entry name" value="HAD-like_sf"/>
</dbReference>
<dbReference type="UniPathway" id="UPA00135">
    <property type="reaction ID" value="UER00198"/>
</dbReference>
<dbReference type="InterPro" id="IPR023214">
    <property type="entry name" value="HAD_sf"/>
</dbReference>
<comment type="pathway">
    <text evidence="2">Amino-acid biosynthesis; L-serine biosynthesis; L-serine from 3-phospho-D-glycerate: step 3/3.</text>
</comment>
<dbReference type="InterPro" id="IPR004469">
    <property type="entry name" value="PSP"/>
</dbReference>
<dbReference type="PANTHER" id="PTHR43344:SF2">
    <property type="entry name" value="PHOSPHOSERINE PHOSPHATASE"/>
    <property type="match status" value="1"/>
</dbReference>
<proteinExistence type="inferred from homology"/>
<evidence type="ECO:0000256" key="1">
    <source>
        <dbReference type="ARBA" id="ARBA00001946"/>
    </source>
</evidence>
<dbReference type="InterPro" id="IPR050582">
    <property type="entry name" value="HAD-like_SerB"/>
</dbReference>
<dbReference type="Pfam" id="PF12710">
    <property type="entry name" value="HAD"/>
    <property type="match status" value="1"/>
</dbReference>
<evidence type="ECO:0000256" key="11">
    <source>
        <dbReference type="ARBA" id="ARBA00031693"/>
    </source>
</evidence>
<dbReference type="Proteomes" id="UP000007460">
    <property type="component" value="Chromosome"/>
</dbReference>
<dbReference type="GO" id="GO:0005737">
    <property type="term" value="C:cytoplasm"/>
    <property type="evidence" value="ECO:0007669"/>
    <property type="project" value="TreeGrafter"/>
</dbReference>
<protein>
    <recommendedName>
        <fullName evidence="5">Phosphoserine phosphatase</fullName>
        <ecNumber evidence="4">3.1.3.3</ecNumber>
    </recommendedName>
    <alternativeName>
        <fullName evidence="11">O-phosphoserine phosphohydrolase</fullName>
    </alternativeName>
</protein>
<reference evidence="15 16" key="1">
    <citation type="journal article" date="2010" name="J. Bacteriol.">
        <title>Complete genome sequence of "Candidatus Puniceispirillum marinum" IMCC1322, a representative of the SAR116 clade in the Alphaproteobacteria.</title>
        <authorList>
            <person name="Oh H.M."/>
            <person name="Kwon K.K."/>
            <person name="Kang I."/>
            <person name="Kang S.G."/>
            <person name="Lee J.H."/>
            <person name="Kim S.J."/>
            <person name="Cho J.C."/>
        </authorList>
    </citation>
    <scope>NUCLEOTIDE SEQUENCE [LARGE SCALE GENOMIC DNA]</scope>
    <source>
        <strain evidence="15 16">IMCC1322</strain>
    </source>
</reference>
<organism evidence="15 16">
    <name type="scientific">Puniceispirillum marinum (strain IMCC1322)</name>
    <dbReference type="NCBI Taxonomy" id="488538"/>
    <lineage>
        <taxon>Bacteria</taxon>
        <taxon>Pseudomonadati</taxon>
        <taxon>Pseudomonadota</taxon>
        <taxon>Alphaproteobacteria</taxon>
        <taxon>Candidatus Puniceispirillales</taxon>
        <taxon>Candidatus Puniceispirillaceae</taxon>
        <taxon>Candidatus Puniceispirillum</taxon>
    </lineage>
</organism>
<dbReference type="STRING" id="488538.SAR116_0715"/>
<keyword evidence="7" id="KW-0479">Metal-binding</keyword>
<dbReference type="OrthoDB" id="9792539at2"/>
<dbReference type="PANTHER" id="PTHR43344">
    <property type="entry name" value="PHOSPHOSERINE PHOSPHATASE"/>
    <property type="match status" value="1"/>
</dbReference>
<evidence type="ECO:0000256" key="14">
    <source>
        <dbReference type="PIRSR" id="PIRSR604469-1"/>
    </source>
</evidence>
<dbReference type="GO" id="GO:0000287">
    <property type="term" value="F:magnesium ion binding"/>
    <property type="evidence" value="ECO:0007669"/>
    <property type="project" value="TreeGrafter"/>
</dbReference>
<dbReference type="Gene3D" id="3.40.50.1000">
    <property type="entry name" value="HAD superfamily/HAD-like"/>
    <property type="match status" value="1"/>
</dbReference>
<keyword evidence="10" id="KW-0718">Serine biosynthesis</keyword>
<sequence length="298" mass="32101">MNSVLIFSSSKATTTPARAADWIAPLLATARDINISSEASWLARGYAAEITVANDKAFDIGKLRTIADDLCIDVNIVPTENRRKRLLIADMDSTIISSESLDDLARLAGLGDEIAHITAQSMAGKIDFEDAIDARVAMLTGKPASLFEQLLDEMTLTAGAVALVKTMRANGAFCYLVSGGFDFATSYIADMCGFHDSHANHMNISSGLIEGTVRKPILDRDAKATYLAQYCTTHDLTMADAATIGDGANDLAMLKAANFGVAFQGKPLLRQHIDLQLNHTDLTGLLYLQGYRDSEFVS</sequence>
<dbReference type="SFLD" id="SFLDF00029">
    <property type="entry name" value="phosphoserine_phosphatase"/>
    <property type="match status" value="1"/>
</dbReference>
<evidence type="ECO:0000256" key="12">
    <source>
        <dbReference type="ARBA" id="ARBA00048138"/>
    </source>
</evidence>
<evidence type="ECO:0000256" key="13">
    <source>
        <dbReference type="ARBA" id="ARBA00048523"/>
    </source>
</evidence>
<evidence type="ECO:0000256" key="9">
    <source>
        <dbReference type="ARBA" id="ARBA00022842"/>
    </source>
</evidence>
<dbReference type="SFLD" id="SFLDG01136">
    <property type="entry name" value="C1.6:_Phosphoserine_Phosphatas"/>
    <property type="match status" value="1"/>
</dbReference>
<dbReference type="NCBIfam" id="TIGR00338">
    <property type="entry name" value="serB"/>
    <property type="match status" value="1"/>
</dbReference>
<gene>
    <name evidence="15" type="ordered locus">SAR116_0715</name>
</gene>
<comment type="catalytic activity">
    <reaction evidence="12">
        <text>O-phospho-L-serine + H2O = L-serine + phosphate</text>
        <dbReference type="Rhea" id="RHEA:21208"/>
        <dbReference type="ChEBI" id="CHEBI:15377"/>
        <dbReference type="ChEBI" id="CHEBI:33384"/>
        <dbReference type="ChEBI" id="CHEBI:43474"/>
        <dbReference type="ChEBI" id="CHEBI:57524"/>
        <dbReference type="EC" id="3.1.3.3"/>
    </reaction>
</comment>
<comment type="similarity">
    <text evidence="3">Belongs to the HAD-like hydrolase superfamily. SerB family.</text>
</comment>
<dbReference type="EMBL" id="CP001751">
    <property type="protein sequence ID" value="ADE38958.1"/>
    <property type="molecule type" value="Genomic_DNA"/>
</dbReference>
<evidence type="ECO:0000313" key="16">
    <source>
        <dbReference type="Proteomes" id="UP000007460"/>
    </source>
</evidence>
<evidence type="ECO:0000256" key="6">
    <source>
        <dbReference type="ARBA" id="ARBA00022605"/>
    </source>
</evidence>
<dbReference type="SFLD" id="SFLDG01137">
    <property type="entry name" value="C1.6.1:_Phosphoserine_Phosphat"/>
    <property type="match status" value="1"/>
</dbReference>
<keyword evidence="6" id="KW-0028">Amino-acid biosynthesis</keyword>
<dbReference type="AlphaFoldDB" id="D5BRR1"/>
<dbReference type="RefSeq" id="WP_013045587.1">
    <property type="nucleotide sequence ID" value="NC_014010.1"/>
</dbReference>
<dbReference type="SFLD" id="SFLDS00003">
    <property type="entry name" value="Haloacid_Dehalogenase"/>
    <property type="match status" value="1"/>
</dbReference>
<accession>D5BRR1</accession>
<feature type="active site" description="Nucleophile" evidence="14">
    <location>
        <position position="90"/>
    </location>
</feature>
<dbReference type="HOGENOM" id="CLU_036368_4_2_5"/>
<feature type="active site" description="Proton donor" evidence="14">
    <location>
        <position position="92"/>
    </location>
</feature>
<keyword evidence="9" id="KW-0460">Magnesium</keyword>
<dbReference type="KEGG" id="apb:SAR116_0715"/>
<comment type="cofactor">
    <cofactor evidence="1">
        <name>Mg(2+)</name>
        <dbReference type="ChEBI" id="CHEBI:18420"/>
    </cofactor>
</comment>
<evidence type="ECO:0000256" key="4">
    <source>
        <dbReference type="ARBA" id="ARBA00012640"/>
    </source>
</evidence>
<dbReference type="SUPFAM" id="SSF56784">
    <property type="entry name" value="HAD-like"/>
    <property type="match status" value="1"/>
</dbReference>
<evidence type="ECO:0000256" key="8">
    <source>
        <dbReference type="ARBA" id="ARBA00022801"/>
    </source>
</evidence>
<dbReference type="GO" id="GO:0036424">
    <property type="term" value="F:L-phosphoserine phosphatase activity"/>
    <property type="evidence" value="ECO:0007669"/>
    <property type="project" value="InterPro"/>
</dbReference>
<evidence type="ECO:0000256" key="10">
    <source>
        <dbReference type="ARBA" id="ARBA00023299"/>
    </source>
</evidence>
<keyword evidence="8 15" id="KW-0378">Hydrolase</keyword>
<keyword evidence="16" id="KW-1185">Reference proteome</keyword>
<dbReference type="GO" id="GO:0006564">
    <property type="term" value="P:L-serine biosynthetic process"/>
    <property type="evidence" value="ECO:0007669"/>
    <property type="project" value="UniProtKB-KW"/>
</dbReference>
<name>D5BRR1_PUNMI</name>
<evidence type="ECO:0000256" key="2">
    <source>
        <dbReference type="ARBA" id="ARBA00005135"/>
    </source>
</evidence>
<evidence type="ECO:0000256" key="5">
    <source>
        <dbReference type="ARBA" id="ARBA00015196"/>
    </source>
</evidence>
<dbReference type="NCBIfam" id="TIGR01488">
    <property type="entry name" value="HAD-SF-IB"/>
    <property type="match status" value="1"/>
</dbReference>
<evidence type="ECO:0000256" key="3">
    <source>
        <dbReference type="ARBA" id="ARBA00009184"/>
    </source>
</evidence>
<evidence type="ECO:0000256" key="7">
    <source>
        <dbReference type="ARBA" id="ARBA00022723"/>
    </source>
</evidence>
<dbReference type="eggNOG" id="COG0560">
    <property type="taxonomic scope" value="Bacteria"/>
</dbReference>
<dbReference type="EC" id="3.1.3.3" evidence="4"/>
<comment type="catalytic activity">
    <reaction evidence="13">
        <text>O-phospho-D-serine + H2O = D-serine + phosphate</text>
        <dbReference type="Rhea" id="RHEA:24873"/>
        <dbReference type="ChEBI" id="CHEBI:15377"/>
        <dbReference type="ChEBI" id="CHEBI:35247"/>
        <dbReference type="ChEBI" id="CHEBI:43474"/>
        <dbReference type="ChEBI" id="CHEBI:58680"/>
        <dbReference type="EC" id="3.1.3.3"/>
    </reaction>
</comment>